<organism evidence="2 3">
    <name type="scientific">Spirosoma profusum</name>
    <dbReference type="NCBI Taxonomy" id="2771354"/>
    <lineage>
        <taxon>Bacteria</taxon>
        <taxon>Pseudomonadati</taxon>
        <taxon>Bacteroidota</taxon>
        <taxon>Cytophagia</taxon>
        <taxon>Cytophagales</taxon>
        <taxon>Cytophagaceae</taxon>
        <taxon>Spirosoma</taxon>
    </lineage>
</organism>
<proteinExistence type="predicted"/>
<dbReference type="Gene3D" id="3.10.180.10">
    <property type="entry name" value="2,3-Dihydroxybiphenyl 1,2-Dioxygenase, domain 1"/>
    <property type="match status" value="1"/>
</dbReference>
<protein>
    <submittedName>
        <fullName evidence="2">VOC family protein</fullName>
    </submittedName>
</protein>
<dbReference type="InterPro" id="IPR037523">
    <property type="entry name" value="VOC_core"/>
</dbReference>
<dbReference type="Proteomes" id="UP000598820">
    <property type="component" value="Unassembled WGS sequence"/>
</dbReference>
<dbReference type="AlphaFoldDB" id="A0A927GAE1"/>
<dbReference type="RefSeq" id="WP_190892108.1">
    <property type="nucleotide sequence ID" value="NZ_JACWZY010000042.1"/>
</dbReference>
<keyword evidence="3" id="KW-1185">Reference proteome</keyword>
<dbReference type="SUPFAM" id="SSF54593">
    <property type="entry name" value="Glyoxalase/Bleomycin resistance protein/Dihydroxybiphenyl dioxygenase"/>
    <property type="match status" value="1"/>
</dbReference>
<evidence type="ECO:0000313" key="3">
    <source>
        <dbReference type="Proteomes" id="UP000598820"/>
    </source>
</evidence>
<dbReference type="EMBL" id="JACWZY010000042">
    <property type="protein sequence ID" value="MBD2705040.1"/>
    <property type="molecule type" value="Genomic_DNA"/>
</dbReference>
<feature type="domain" description="VOC" evidence="1">
    <location>
        <begin position="4"/>
        <end position="127"/>
    </location>
</feature>
<dbReference type="InterPro" id="IPR041581">
    <property type="entry name" value="Glyoxalase_6"/>
</dbReference>
<comment type="caution">
    <text evidence="2">The sequence shown here is derived from an EMBL/GenBank/DDBJ whole genome shotgun (WGS) entry which is preliminary data.</text>
</comment>
<evidence type="ECO:0000259" key="1">
    <source>
        <dbReference type="PROSITE" id="PS51819"/>
    </source>
</evidence>
<name>A0A927GAE1_9BACT</name>
<dbReference type="InterPro" id="IPR029068">
    <property type="entry name" value="Glyas_Bleomycin-R_OHBP_Dase"/>
</dbReference>
<reference evidence="2" key="1">
    <citation type="submission" date="2020-09" db="EMBL/GenBank/DDBJ databases">
        <authorList>
            <person name="Kim M.K."/>
        </authorList>
    </citation>
    <scope>NUCLEOTIDE SEQUENCE</scope>
    <source>
        <strain evidence="2">BT702</strain>
    </source>
</reference>
<sequence>MKSTELRIILTVDNLDELIKFYRDALGLETSKEWHEPTGNGIILDAGRASLELIDSSHAQKIDEIEVGKRVAGPVRLAFKVGDAIMTAGAELAVAGAVKLAEVKQAPWSKVQRMQDPAGIQFTLFETSTLSELD</sequence>
<dbReference type="PROSITE" id="PS51819">
    <property type="entry name" value="VOC"/>
    <property type="match status" value="1"/>
</dbReference>
<gene>
    <name evidence="2" type="ORF">IC229_30705</name>
</gene>
<accession>A0A927GAE1</accession>
<dbReference type="Pfam" id="PF18029">
    <property type="entry name" value="Glyoxalase_6"/>
    <property type="match status" value="1"/>
</dbReference>
<evidence type="ECO:0000313" key="2">
    <source>
        <dbReference type="EMBL" id="MBD2705040.1"/>
    </source>
</evidence>